<dbReference type="Pfam" id="PF11575">
    <property type="entry name" value="FhuF_C"/>
    <property type="match status" value="1"/>
</dbReference>
<dbReference type="AlphaFoldDB" id="A0A939E1U3"/>
<dbReference type="Proteomes" id="UP000664332">
    <property type="component" value="Unassembled WGS sequence"/>
</dbReference>
<evidence type="ECO:0000313" key="2">
    <source>
        <dbReference type="EMBL" id="MBN9644895.1"/>
    </source>
</evidence>
<dbReference type="RefSeq" id="WP_207279351.1">
    <property type="nucleotide sequence ID" value="NZ_JAFLEQ010000016.1"/>
</dbReference>
<evidence type="ECO:0000259" key="1">
    <source>
        <dbReference type="Pfam" id="PF11575"/>
    </source>
</evidence>
<comment type="caution">
    <text evidence="2">The sequence shown here is derived from an EMBL/GenBank/DDBJ whole genome shotgun (WGS) entry which is preliminary data.</text>
</comment>
<reference evidence="2" key="1">
    <citation type="submission" date="2021-03" db="EMBL/GenBank/DDBJ databases">
        <authorList>
            <person name="Sun Q."/>
        </authorList>
    </citation>
    <scope>NUCLEOTIDE SEQUENCE</scope>
    <source>
        <strain evidence="2">CCM 8862</strain>
    </source>
</reference>
<protein>
    <submittedName>
        <fullName evidence="2">(2Fe-2S)-binding protein</fullName>
    </submittedName>
</protein>
<accession>A0A939E1U3</accession>
<evidence type="ECO:0000313" key="3">
    <source>
        <dbReference type="Proteomes" id="UP000664332"/>
    </source>
</evidence>
<keyword evidence="3" id="KW-1185">Reference proteome</keyword>
<name>A0A939E1U3_9CORY</name>
<dbReference type="EMBL" id="JAFLEQ010000016">
    <property type="protein sequence ID" value="MBN9644895.1"/>
    <property type="molecule type" value="Genomic_DNA"/>
</dbReference>
<gene>
    <name evidence="2" type="ORF">JZY06_09770</name>
</gene>
<dbReference type="GO" id="GO:0051537">
    <property type="term" value="F:2 iron, 2 sulfur cluster binding"/>
    <property type="evidence" value="ECO:0007669"/>
    <property type="project" value="InterPro"/>
</dbReference>
<feature type="domain" description="Ferric siderophore reductase C-terminal" evidence="1">
    <location>
        <begin position="246"/>
        <end position="266"/>
    </location>
</feature>
<dbReference type="InterPro" id="IPR024726">
    <property type="entry name" value="FhuF_C"/>
</dbReference>
<sequence>MTFQLHPVFRHVIGDYGWLEPCLVPGPDSAVLTVGELARPGTIDACLAAAAARFPMGNRRFEAQVWWFSAINSLVVPAVDAMVEYSAAASLDIGCGQLFVRHTSSGSGQAEQPYYWMGFTPRVDDGADGDDPAVWHRAGRELAASLGPLVECLCEHAGLRPGPLWAIVGDGLSGAAAAAGNHAFDPYRGVHVGLELNRGLADGVGGSVVLPPPRFIDVCDGVIRATDTAAAEKGVDSPDVHTAIRRNSCCMIYHNPSSDKCVSCPKKTPAEKDRDLLAYVSSMEP</sequence>
<organism evidence="2 3">
    <name type="scientific">Corynebacterium mendelii</name>
    <dbReference type="NCBI Taxonomy" id="2765362"/>
    <lineage>
        <taxon>Bacteria</taxon>
        <taxon>Bacillati</taxon>
        <taxon>Actinomycetota</taxon>
        <taxon>Actinomycetes</taxon>
        <taxon>Mycobacteriales</taxon>
        <taxon>Corynebacteriaceae</taxon>
        <taxon>Corynebacterium</taxon>
    </lineage>
</organism>
<proteinExistence type="predicted"/>